<keyword evidence="2" id="KW-1185">Reference proteome</keyword>
<dbReference type="RefSeq" id="WP_171684745.1">
    <property type="nucleotide sequence ID" value="NZ_WHNZ01000040.1"/>
</dbReference>
<gene>
    <name evidence="1" type="ORF">GC097_18010</name>
</gene>
<accession>A0ABX1ZP97</accession>
<proteinExistence type="predicted"/>
<dbReference type="EMBL" id="WHNZ01000040">
    <property type="protein sequence ID" value="NOV01914.1"/>
    <property type="molecule type" value="Genomic_DNA"/>
</dbReference>
<reference evidence="1 2" key="1">
    <citation type="submission" date="2019-10" db="EMBL/GenBank/DDBJ databases">
        <title>Description of Paenibacillus pedi sp. nov.</title>
        <authorList>
            <person name="Carlier A."/>
            <person name="Qi S."/>
        </authorList>
    </citation>
    <scope>NUCLEOTIDE SEQUENCE [LARGE SCALE GENOMIC DNA]</scope>
    <source>
        <strain evidence="1 2">LMG 31457</strain>
    </source>
</reference>
<evidence type="ECO:0000313" key="2">
    <source>
        <dbReference type="Proteomes" id="UP000618579"/>
    </source>
</evidence>
<sequence length="67" mass="7564">MQKNNVPKFILDDFNRKIQAYTENGVDPTFRFYTLSISGHVFAPFLTALADVTNRLGKSAVYASEHP</sequence>
<protein>
    <submittedName>
        <fullName evidence="1">Uncharacterized protein</fullName>
    </submittedName>
</protein>
<evidence type="ECO:0000313" key="1">
    <source>
        <dbReference type="EMBL" id="NOV01914.1"/>
    </source>
</evidence>
<dbReference type="Proteomes" id="UP000618579">
    <property type="component" value="Unassembled WGS sequence"/>
</dbReference>
<comment type="caution">
    <text evidence="1">The sequence shown here is derived from an EMBL/GenBank/DDBJ whole genome shotgun (WGS) entry which is preliminary data.</text>
</comment>
<organism evidence="1 2">
    <name type="scientific">Paenibacillus planticolens</name>
    <dbReference type="NCBI Taxonomy" id="2654976"/>
    <lineage>
        <taxon>Bacteria</taxon>
        <taxon>Bacillati</taxon>
        <taxon>Bacillota</taxon>
        <taxon>Bacilli</taxon>
        <taxon>Bacillales</taxon>
        <taxon>Paenibacillaceae</taxon>
        <taxon>Paenibacillus</taxon>
    </lineage>
</organism>
<name>A0ABX1ZP97_9BACL</name>